<feature type="region of interest" description="Disordered" evidence="1">
    <location>
        <begin position="98"/>
        <end position="117"/>
    </location>
</feature>
<reference evidence="2" key="1">
    <citation type="journal article" date="2021" name="New Phytol.">
        <title>Evolutionary innovations through gain and loss of genes in the ectomycorrhizal Boletales.</title>
        <authorList>
            <person name="Wu G."/>
            <person name="Miyauchi S."/>
            <person name="Morin E."/>
            <person name="Kuo A."/>
            <person name="Drula E."/>
            <person name="Varga T."/>
            <person name="Kohler A."/>
            <person name="Feng B."/>
            <person name="Cao Y."/>
            <person name="Lipzen A."/>
            <person name="Daum C."/>
            <person name="Hundley H."/>
            <person name="Pangilinan J."/>
            <person name="Johnson J."/>
            <person name="Barry K."/>
            <person name="LaButti K."/>
            <person name="Ng V."/>
            <person name="Ahrendt S."/>
            <person name="Min B."/>
            <person name="Choi I.G."/>
            <person name="Park H."/>
            <person name="Plett J.M."/>
            <person name="Magnuson J."/>
            <person name="Spatafora J.W."/>
            <person name="Nagy L.G."/>
            <person name="Henrissat B."/>
            <person name="Grigoriev I.V."/>
            <person name="Yang Z.L."/>
            <person name="Xu J."/>
            <person name="Martin F.M."/>
        </authorList>
    </citation>
    <scope>NUCLEOTIDE SEQUENCE</scope>
    <source>
        <strain evidence="2">KKN 215</strain>
    </source>
</reference>
<dbReference type="OrthoDB" id="2669721at2759"/>
<dbReference type="Proteomes" id="UP000813824">
    <property type="component" value="Unassembled WGS sequence"/>
</dbReference>
<sequence>MSSRNPTQYKERRLLTGIVKPSIFSGLPLITQVPSCFVLDGMHLILNLADIFMALWRGTLYVEGQDSRSYWDWAVFQDSAVWKKHGAVVGASRPYFPGSFDRPPRNPAEKINSGYKA</sequence>
<accession>A0A8K0ULY6</accession>
<comment type="caution">
    <text evidence="2">The sequence shown here is derived from an EMBL/GenBank/DDBJ whole genome shotgun (WGS) entry which is preliminary data.</text>
</comment>
<organism evidence="2 3">
    <name type="scientific">Cristinia sonorae</name>
    <dbReference type="NCBI Taxonomy" id="1940300"/>
    <lineage>
        <taxon>Eukaryota</taxon>
        <taxon>Fungi</taxon>
        <taxon>Dikarya</taxon>
        <taxon>Basidiomycota</taxon>
        <taxon>Agaricomycotina</taxon>
        <taxon>Agaricomycetes</taxon>
        <taxon>Agaricomycetidae</taxon>
        <taxon>Agaricales</taxon>
        <taxon>Pleurotineae</taxon>
        <taxon>Stephanosporaceae</taxon>
        <taxon>Cristinia</taxon>
    </lineage>
</organism>
<gene>
    <name evidence="2" type="ORF">BXZ70DRAFT_895336</name>
</gene>
<dbReference type="AlphaFoldDB" id="A0A8K0ULY6"/>
<name>A0A8K0ULY6_9AGAR</name>
<protein>
    <submittedName>
        <fullName evidence="2">Uncharacterized protein</fullName>
    </submittedName>
</protein>
<feature type="non-terminal residue" evidence="2">
    <location>
        <position position="117"/>
    </location>
</feature>
<evidence type="ECO:0000256" key="1">
    <source>
        <dbReference type="SAM" id="MobiDB-lite"/>
    </source>
</evidence>
<evidence type="ECO:0000313" key="2">
    <source>
        <dbReference type="EMBL" id="KAH8097055.1"/>
    </source>
</evidence>
<dbReference type="EMBL" id="JAEVFJ010000021">
    <property type="protein sequence ID" value="KAH8097055.1"/>
    <property type="molecule type" value="Genomic_DNA"/>
</dbReference>
<keyword evidence="3" id="KW-1185">Reference proteome</keyword>
<evidence type="ECO:0000313" key="3">
    <source>
        <dbReference type="Proteomes" id="UP000813824"/>
    </source>
</evidence>
<proteinExistence type="predicted"/>